<proteinExistence type="predicted"/>
<dbReference type="GO" id="GO:0005829">
    <property type="term" value="C:cytosol"/>
    <property type="evidence" value="ECO:0007669"/>
    <property type="project" value="TreeGrafter"/>
</dbReference>
<dbReference type="InterPro" id="IPR027417">
    <property type="entry name" value="P-loop_NTPase"/>
</dbReference>
<dbReference type="PROSITE" id="PS51192">
    <property type="entry name" value="HELICASE_ATP_BIND_1"/>
    <property type="match status" value="1"/>
</dbReference>
<evidence type="ECO:0000313" key="3">
    <source>
        <dbReference type="EMBL" id="TFH55934.1"/>
    </source>
</evidence>
<feature type="domain" description="Helicase ATP-binding" evidence="1">
    <location>
        <begin position="1160"/>
        <end position="1341"/>
    </location>
</feature>
<dbReference type="NCBIfam" id="NF047352">
    <property type="entry name" value="P_loop_sacsin"/>
    <property type="match status" value="1"/>
</dbReference>
<name>A0A4Y8TWL2_9MICC</name>
<keyword evidence="3" id="KW-0067">ATP-binding</keyword>
<accession>A0A4Y8TWL2</accession>
<dbReference type="EMBL" id="SPDS01000001">
    <property type="protein sequence ID" value="TFH55934.1"/>
    <property type="molecule type" value="Genomic_DNA"/>
</dbReference>
<gene>
    <name evidence="3" type="ORF">EXY26_02355</name>
</gene>
<dbReference type="PROSITE" id="PS51194">
    <property type="entry name" value="HELICASE_CTER"/>
    <property type="match status" value="1"/>
</dbReference>
<sequence length="1563" mass="174167">MSIGTWLGIGSEIGDYVSDESQRALQAYEIKPDLVLEHGNIEQSVSQGGYGRKQLNELIQNAADALRDSGGRISIILTANSLYCANEGTAFTKDGFRTLLLSHTSHKRDDQIGRFGLGFKSVLPITNNPQIFSRSGSVGWSSAHSRQMLESIYPGLATYPLLRLAQPLDPYAEASQDEVLSELMAWATTVVRLPLRENLFWLQEELRNFPHHFLLFSPHIHELRLEDRISGSSVTWTSKVHDSHIELSNGTTSEDWLLFNHRHKVSAAAVIDAGTIFAREEVDVAWAVPLSMGNKRELGTVWSYFPTDHRLSLRGIVNAAFKMNEDRVNMLENLYNKEILEKAVPRMVAGALSFLSTSQDPSAHFDILPSRQKESRSWADKVLNSPVMQIVAAVPCLPDLNGELREIASLNVQPDFTDYPDLVDTWTSVPNKEPNWVHGSAFSHRDRTAMLTRLLEISQKKRATTAAWLEAVVVHPSLPNYEAALKLAAYIDNHVPEHMQEMRRSRILLMADGSVVEPRRDLVSLPSHAEDSEKDLIDYEMMHFGNSLISLKSLGFEVFNGTGRLKKVARDVAENYEDPGRAESLWRLSRSFTISESYKVIDELLEIDRVLVFKKNGEWKPFSSAWLPGKLLRAERLEDAKAIVDPQFHGKDLSLFRQFGMQDSLSSPAMKSSGATFSFWKKSESERLSAASVHSPQPVSNTAVKFPSVLLTPRLEELAQVSEKSRATVTAQLAVTHQPSVTVEYTTALKSPEKLDSPDIWWVRRFGVIGTPLGLVDTRYCVGEISGFPEAFLPTADRTISRKLSLPTNPLDVNWDFVLPLAESKLKLQQVHELYGLMALTGVRAPKKLLVESRPGNFTRYPTHMVQLAEDATTHDYLSRNSQHASIKTGHAELDNAINESWKLTSCRVTFTDTPQFVENISEKTELSEEKFTGLRSVTGIKPILCVPCDSIKIIRSNDFDDTEISTELSIFRDPETNKLYHLSTLTPRKLLTEMLALFGVKKDVSEVERRRKEYIAALKEKKLKDQVKKTKDPAEKLSLLVGSDAIQSLIPAAVVAMLSAQNIELTNKLRFEIVSNLYGANLMSHLPHALRDQGIENPEDFNGKSKQAKELLKDLGFSQDLIGTTLPRKPDREEIVGPVSLSPLHDYQESTSRKIKALLSSETLNSKGVVQLPTGAGKTRVAAQSVIEHVAAAEVPQLVVWIAHSEELCEQAIESWTTTWQALGAPGERMAVSRLWGGRQAKQETTKLHLVVTTIQTLTRIADDVAAKAPRGLQYDWLSDPSIVIIDEAHGAIASSYTPVLKWFKRSTRDSGKPLLGLSATPYRGTNAIETERLVNRFQANLIEPDEFSVDTAHTYLQNMGVLAKVRHEMLEGIKLEQRHTTGHALLDDDSPNAMLEQRVDLEQVAKSSERNTKIIGHLVENRGSIKHALVFAASVEHAEALAAVLTATGVPSAALSSKTPSSQRRALIERFRSGDIQVLTNFDILSQGFDAPKVDAVYMCRPTFSPNKYIQMVGRGLRGSANGGSEEVLIVNIQDNLEQFGTELAYTEFNYLWSRGSEDGN</sequence>
<dbReference type="SUPFAM" id="SSF52540">
    <property type="entry name" value="P-loop containing nucleoside triphosphate hydrolases"/>
    <property type="match status" value="1"/>
</dbReference>
<dbReference type="GO" id="GO:0003677">
    <property type="term" value="F:DNA binding"/>
    <property type="evidence" value="ECO:0007669"/>
    <property type="project" value="InterPro"/>
</dbReference>
<keyword evidence="3" id="KW-0547">Nucleotide-binding</keyword>
<evidence type="ECO:0000259" key="1">
    <source>
        <dbReference type="PROSITE" id="PS51192"/>
    </source>
</evidence>
<protein>
    <submittedName>
        <fullName evidence="3">DEAD/DEAH box helicase</fullName>
    </submittedName>
</protein>
<feature type="domain" description="Helicase C-terminal" evidence="2">
    <location>
        <begin position="1402"/>
        <end position="1554"/>
    </location>
</feature>
<dbReference type="PANTHER" id="PTHR47396:SF1">
    <property type="entry name" value="ATP-DEPENDENT HELICASE IRC3-RELATED"/>
    <property type="match status" value="1"/>
</dbReference>
<evidence type="ECO:0000259" key="2">
    <source>
        <dbReference type="PROSITE" id="PS51194"/>
    </source>
</evidence>
<organism evidence="3 4">
    <name type="scientific">Glutamicibacter arilaitensis</name>
    <dbReference type="NCBI Taxonomy" id="256701"/>
    <lineage>
        <taxon>Bacteria</taxon>
        <taxon>Bacillati</taxon>
        <taxon>Actinomycetota</taxon>
        <taxon>Actinomycetes</taxon>
        <taxon>Micrococcales</taxon>
        <taxon>Micrococcaceae</taxon>
        <taxon>Glutamicibacter</taxon>
    </lineage>
</organism>
<keyword evidence="3" id="KW-0378">Hydrolase</keyword>
<dbReference type="SUPFAM" id="SSF55874">
    <property type="entry name" value="ATPase domain of HSP90 chaperone/DNA topoisomerase II/histidine kinase"/>
    <property type="match status" value="1"/>
</dbReference>
<dbReference type="Gene3D" id="3.30.565.10">
    <property type="entry name" value="Histidine kinase-like ATPase, C-terminal domain"/>
    <property type="match status" value="1"/>
</dbReference>
<dbReference type="PANTHER" id="PTHR47396">
    <property type="entry name" value="TYPE I RESTRICTION ENZYME ECOKI R PROTEIN"/>
    <property type="match status" value="1"/>
</dbReference>
<dbReference type="Pfam" id="PF04851">
    <property type="entry name" value="ResIII"/>
    <property type="match status" value="1"/>
</dbReference>
<evidence type="ECO:0000313" key="4">
    <source>
        <dbReference type="Proteomes" id="UP000297638"/>
    </source>
</evidence>
<dbReference type="RefSeq" id="WP_134779231.1">
    <property type="nucleotide sequence ID" value="NZ_SPDS01000001.1"/>
</dbReference>
<dbReference type="SMART" id="SM00487">
    <property type="entry name" value="DEXDc"/>
    <property type="match status" value="1"/>
</dbReference>
<dbReference type="InterPro" id="IPR050742">
    <property type="entry name" value="Helicase_Restrict-Modif_Enz"/>
</dbReference>
<dbReference type="InterPro" id="IPR006935">
    <property type="entry name" value="Helicase/UvrB_N"/>
</dbReference>
<dbReference type="GO" id="GO:0004386">
    <property type="term" value="F:helicase activity"/>
    <property type="evidence" value="ECO:0007669"/>
    <property type="project" value="UniProtKB-KW"/>
</dbReference>
<keyword evidence="3" id="KW-0347">Helicase</keyword>
<dbReference type="InterPro" id="IPR001650">
    <property type="entry name" value="Helicase_C-like"/>
</dbReference>
<dbReference type="GO" id="GO:0005524">
    <property type="term" value="F:ATP binding"/>
    <property type="evidence" value="ECO:0007669"/>
    <property type="project" value="InterPro"/>
</dbReference>
<dbReference type="Pfam" id="PF00271">
    <property type="entry name" value="Helicase_C"/>
    <property type="match status" value="1"/>
</dbReference>
<dbReference type="InterPro" id="IPR036890">
    <property type="entry name" value="HATPase_C_sf"/>
</dbReference>
<dbReference type="GO" id="GO:0016787">
    <property type="term" value="F:hydrolase activity"/>
    <property type="evidence" value="ECO:0007669"/>
    <property type="project" value="InterPro"/>
</dbReference>
<dbReference type="InterPro" id="IPR014001">
    <property type="entry name" value="Helicase_ATP-bd"/>
</dbReference>
<reference evidence="3 4" key="1">
    <citation type="submission" date="2019-03" db="EMBL/GenBank/DDBJ databases">
        <title>Glutamicibacter sp. LJH19 genome.</title>
        <authorList>
            <person name="Sinai Borker S."/>
            <person name="Kumar R."/>
        </authorList>
    </citation>
    <scope>NUCLEOTIDE SEQUENCE [LARGE SCALE GENOMIC DNA]</scope>
    <source>
        <strain evidence="3 4">LJH19</strain>
    </source>
</reference>
<dbReference type="Proteomes" id="UP000297638">
    <property type="component" value="Unassembled WGS sequence"/>
</dbReference>
<dbReference type="SMART" id="SM00490">
    <property type="entry name" value="HELICc"/>
    <property type="match status" value="1"/>
</dbReference>
<dbReference type="Gene3D" id="3.40.50.300">
    <property type="entry name" value="P-loop containing nucleotide triphosphate hydrolases"/>
    <property type="match status" value="2"/>
</dbReference>
<comment type="caution">
    <text evidence="3">The sequence shown here is derived from an EMBL/GenBank/DDBJ whole genome shotgun (WGS) entry which is preliminary data.</text>
</comment>